<organism evidence="1">
    <name type="scientific">Arion vulgaris</name>
    <dbReference type="NCBI Taxonomy" id="1028688"/>
    <lineage>
        <taxon>Eukaryota</taxon>
        <taxon>Metazoa</taxon>
        <taxon>Spiralia</taxon>
        <taxon>Lophotrochozoa</taxon>
        <taxon>Mollusca</taxon>
        <taxon>Gastropoda</taxon>
        <taxon>Heterobranchia</taxon>
        <taxon>Euthyneura</taxon>
        <taxon>Panpulmonata</taxon>
        <taxon>Eupulmonata</taxon>
        <taxon>Stylommatophora</taxon>
        <taxon>Helicina</taxon>
        <taxon>Arionoidea</taxon>
        <taxon>Arionidae</taxon>
        <taxon>Arion</taxon>
    </lineage>
</organism>
<accession>A0A0B7BFQ9</accession>
<name>A0A0B7BFQ9_9EUPU</name>
<evidence type="ECO:0000313" key="1">
    <source>
        <dbReference type="EMBL" id="CEK90950.1"/>
    </source>
</evidence>
<dbReference type="EMBL" id="HACG01044085">
    <property type="protein sequence ID" value="CEK90950.1"/>
    <property type="molecule type" value="Transcribed_RNA"/>
</dbReference>
<protein>
    <submittedName>
        <fullName evidence="1">Uncharacterized protein</fullName>
    </submittedName>
</protein>
<sequence length="57" mass="6727">MHVLRSLNIFVRVSCNSFFVLIYRWKAMARLRLTTSVQFALLLIVIEKSKHTTPTYL</sequence>
<feature type="non-terminal residue" evidence="1">
    <location>
        <position position="57"/>
    </location>
</feature>
<gene>
    <name evidence="1" type="primary">ORF180098</name>
</gene>
<proteinExistence type="predicted"/>
<reference evidence="1" key="1">
    <citation type="submission" date="2014-12" db="EMBL/GenBank/DDBJ databases">
        <title>Insight into the proteome of Arion vulgaris.</title>
        <authorList>
            <person name="Aradska J."/>
            <person name="Bulat T."/>
            <person name="Smidak R."/>
            <person name="Sarate P."/>
            <person name="Gangsoo J."/>
            <person name="Sialana F."/>
            <person name="Bilban M."/>
            <person name="Lubec G."/>
        </authorList>
    </citation>
    <scope>NUCLEOTIDE SEQUENCE</scope>
    <source>
        <tissue evidence="1">Skin</tissue>
    </source>
</reference>
<dbReference type="AlphaFoldDB" id="A0A0B7BFQ9"/>